<feature type="transmembrane region" description="Helical" evidence="1">
    <location>
        <begin position="22"/>
        <end position="40"/>
    </location>
</feature>
<dbReference type="GO" id="GO:0003677">
    <property type="term" value="F:DNA binding"/>
    <property type="evidence" value="ECO:0007669"/>
    <property type="project" value="UniProtKB-KW"/>
</dbReference>
<proteinExistence type="predicted"/>
<gene>
    <name evidence="2" type="ORF">M5W83_19525</name>
</gene>
<dbReference type="Proteomes" id="UP001209276">
    <property type="component" value="Unassembled WGS sequence"/>
</dbReference>
<keyword evidence="2" id="KW-0238">DNA-binding</keyword>
<sequence>MNWQASAVSVHHSGVVIPLSDIWVMGLIFIGVLIWICFGLRTYAHSPEPMEDICLSDRFPEDEEALELVEDAGYELIGGKFCMPLHFTLEDEEIEARIWIDMIVKRDNQWYIVRIARERMKLDWDGSGMKRQWMPYFAAYPESAGLLVVDMLERRVRLIRMDWGEAYVHGE</sequence>
<reference evidence="2 3" key="1">
    <citation type="submission" date="2022-05" db="EMBL/GenBank/DDBJ databases">
        <title>Genome Sequencing of Bee-Associated Microbes.</title>
        <authorList>
            <person name="Dunlap C."/>
        </authorList>
    </citation>
    <scope>NUCLEOTIDE SEQUENCE [LARGE SCALE GENOMIC DNA]</scope>
    <source>
        <strain evidence="2 3">NRRL B-14613</strain>
    </source>
</reference>
<dbReference type="GeneID" id="76995502"/>
<evidence type="ECO:0000313" key="2">
    <source>
        <dbReference type="EMBL" id="MCY9609342.1"/>
    </source>
</evidence>
<evidence type="ECO:0000256" key="1">
    <source>
        <dbReference type="SAM" id="Phobius"/>
    </source>
</evidence>
<organism evidence="2 3">
    <name type="scientific">Paenibacillus thiaminolyticus</name>
    <name type="common">Bacillus thiaminolyticus</name>
    <dbReference type="NCBI Taxonomy" id="49283"/>
    <lineage>
        <taxon>Bacteria</taxon>
        <taxon>Bacillati</taxon>
        <taxon>Bacillota</taxon>
        <taxon>Bacilli</taxon>
        <taxon>Bacillales</taxon>
        <taxon>Paenibacillaceae</taxon>
        <taxon>Paenibacillus</taxon>
    </lineage>
</organism>
<dbReference type="RefSeq" id="WP_244194193.1">
    <property type="nucleotide sequence ID" value="NZ_CABMNB010000025.1"/>
</dbReference>
<keyword evidence="3" id="KW-1185">Reference proteome</keyword>
<name>A0ABT4FYV6_PANTH</name>
<dbReference type="EMBL" id="JAMDMM010000037">
    <property type="protein sequence ID" value="MCY9609342.1"/>
    <property type="molecule type" value="Genomic_DNA"/>
</dbReference>
<keyword evidence="1" id="KW-1133">Transmembrane helix</keyword>
<comment type="caution">
    <text evidence="2">The sequence shown here is derived from an EMBL/GenBank/DDBJ whole genome shotgun (WGS) entry which is preliminary data.</text>
</comment>
<keyword evidence="1" id="KW-0472">Membrane</keyword>
<accession>A0ABT4FYV6</accession>
<keyword evidence="1" id="KW-0812">Transmembrane</keyword>
<evidence type="ECO:0000313" key="3">
    <source>
        <dbReference type="Proteomes" id="UP001209276"/>
    </source>
</evidence>
<protein>
    <submittedName>
        <fullName evidence="2">DNA-binding protein</fullName>
    </submittedName>
</protein>